<keyword evidence="6 11" id="KW-0812">Transmembrane</keyword>
<keyword evidence="9 10" id="KW-0131">Cell cycle</keyword>
<dbReference type="InterPro" id="IPR004513">
    <property type="entry name" value="FtsX"/>
</dbReference>
<dbReference type="EMBL" id="JAJCJQ010000011">
    <property type="protein sequence ID" value="MCB6960989.1"/>
    <property type="molecule type" value="Genomic_DNA"/>
</dbReference>
<evidence type="ECO:0000256" key="2">
    <source>
        <dbReference type="ARBA" id="ARBA00007379"/>
    </source>
</evidence>
<evidence type="ECO:0000256" key="1">
    <source>
        <dbReference type="ARBA" id="ARBA00004651"/>
    </source>
</evidence>
<dbReference type="Pfam" id="PF18075">
    <property type="entry name" value="FtsX_ECD"/>
    <property type="match status" value="1"/>
</dbReference>
<evidence type="ECO:0000256" key="3">
    <source>
        <dbReference type="ARBA" id="ARBA00021907"/>
    </source>
</evidence>
<protein>
    <recommendedName>
        <fullName evidence="3 10">Cell division protein FtsX</fullName>
    </recommendedName>
</protein>
<reference evidence="16 18" key="4">
    <citation type="submission" date="2019-09" db="EMBL/GenBank/DDBJ databases">
        <title>Strain-level analysis of Eubacterium rectale using genomes from metagenomes.</title>
        <authorList>
            <person name="Karcher N."/>
            <person name="Segata N."/>
        </authorList>
    </citation>
    <scope>NUCLEOTIDE SEQUENCE [LARGE SCALE GENOMIC DNA]</scope>
    <source>
        <strain evidence="16 18">T3WBe13</strain>
    </source>
</reference>
<organism evidence="14 17">
    <name type="scientific">Agathobacter rectalis</name>
    <dbReference type="NCBI Taxonomy" id="39491"/>
    <lineage>
        <taxon>Bacteria</taxon>
        <taxon>Bacillati</taxon>
        <taxon>Bacillota</taxon>
        <taxon>Clostridia</taxon>
        <taxon>Lachnospirales</taxon>
        <taxon>Lachnospiraceae</taxon>
        <taxon>Agathobacter</taxon>
    </lineage>
</organism>
<reference evidence="17" key="2">
    <citation type="submission" date="2015-05" db="EMBL/GenBank/DDBJ databases">
        <authorList>
            <consortium name="Pathogen Informatics"/>
        </authorList>
    </citation>
    <scope>NUCLEOTIDE SEQUENCE [LARGE SCALE GENOMIC DNA]</scope>
    <source>
        <strain evidence="17">T1-815</strain>
    </source>
</reference>
<dbReference type="AlphaFoldDB" id="A0A0M6WFQ7"/>
<dbReference type="Pfam" id="PF02687">
    <property type="entry name" value="FtsX"/>
    <property type="match status" value="1"/>
</dbReference>
<keyword evidence="7 11" id="KW-1133">Transmembrane helix</keyword>
<evidence type="ECO:0000259" key="12">
    <source>
        <dbReference type="Pfam" id="PF02687"/>
    </source>
</evidence>
<evidence type="ECO:0000259" key="13">
    <source>
        <dbReference type="Pfam" id="PF18075"/>
    </source>
</evidence>
<accession>A0A0M6WFQ7</accession>
<dbReference type="GO" id="GO:0051301">
    <property type="term" value="P:cell division"/>
    <property type="evidence" value="ECO:0007669"/>
    <property type="project" value="UniProtKB-KW"/>
</dbReference>
<evidence type="ECO:0000256" key="10">
    <source>
        <dbReference type="PIRNR" id="PIRNR003097"/>
    </source>
</evidence>
<comment type="function">
    <text evidence="10">Part of the ABC transporter FtsEX involved in asymmetric cellular division facilitating the initiation of sporulation.</text>
</comment>
<reference evidence="14" key="1">
    <citation type="submission" date="2015-05" db="EMBL/GenBank/DDBJ databases">
        <authorList>
            <person name="Wang D.B."/>
            <person name="Wang M."/>
        </authorList>
    </citation>
    <scope>NUCLEOTIDE SEQUENCE [LARGE SCALE GENOMIC DNA]</scope>
    <source>
        <strain evidence="14">T1-815</strain>
    </source>
</reference>
<reference evidence="16 18" key="3">
    <citation type="submission" date="2019-08" db="EMBL/GenBank/DDBJ databases">
        <authorList>
            <person name="Duncan S."/>
            <person name="Walker A."/>
        </authorList>
    </citation>
    <scope>NUCLEOTIDE SEQUENCE [LARGE SCALE GENOMIC DNA]</scope>
    <source>
        <strain evidence="16 18">T3WBe13</strain>
    </source>
</reference>
<dbReference type="PIRSF" id="PIRSF003097">
    <property type="entry name" value="FtsX"/>
    <property type="match status" value="1"/>
</dbReference>
<dbReference type="Proteomes" id="UP000049472">
    <property type="component" value="Unassembled WGS sequence"/>
</dbReference>
<dbReference type="Proteomes" id="UP001197741">
    <property type="component" value="Unassembled WGS sequence"/>
</dbReference>
<comment type="subcellular location">
    <subcellularLocation>
        <location evidence="1">Cell membrane</location>
        <topology evidence="1">Multi-pass membrane protein</topology>
    </subcellularLocation>
</comment>
<evidence type="ECO:0000256" key="9">
    <source>
        <dbReference type="ARBA" id="ARBA00023306"/>
    </source>
</evidence>
<feature type="domain" description="ABC3 transporter permease C-terminal" evidence="12">
    <location>
        <begin position="179"/>
        <end position="297"/>
    </location>
</feature>
<dbReference type="Gene3D" id="3.30.70.3040">
    <property type="match status" value="1"/>
</dbReference>
<dbReference type="NCBIfam" id="NF038347">
    <property type="entry name" value="FtsX_Gpos"/>
    <property type="match status" value="1"/>
</dbReference>
<evidence type="ECO:0000256" key="5">
    <source>
        <dbReference type="ARBA" id="ARBA00022618"/>
    </source>
</evidence>
<gene>
    <name evidence="15" type="primary">ftsX</name>
    <name evidence="16" type="ORF">FYL31_06390</name>
    <name evidence="15" type="ORF">LIZ82_08850</name>
    <name evidence="14" type="ORF">T1815_07041</name>
</gene>
<dbReference type="Proteomes" id="UP000324327">
    <property type="component" value="Unassembled WGS sequence"/>
</dbReference>
<feature type="transmembrane region" description="Helical" evidence="11">
    <location>
        <begin position="21"/>
        <end position="45"/>
    </location>
</feature>
<feature type="transmembrane region" description="Helical" evidence="11">
    <location>
        <begin position="171"/>
        <end position="196"/>
    </location>
</feature>
<proteinExistence type="inferred from homology"/>
<keyword evidence="8 10" id="KW-0472">Membrane</keyword>
<feature type="transmembrane region" description="Helical" evidence="11">
    <location>
        <begin position="217"/>
        <end position="237"/>
    </location>
</feature>
<sequence>MRINTLFYSIKQGFKNIFRNKMFSLASIATMAACIFMFGLFYIVVTNFSSMVKTAEEGVAVTVFFNEGTTEDVIKADKAQIEKRAEVGKVDYQSAADAWSDYQKEYFEGYDDAAASFGDDNPLSNSANLQVYLNDVSAQQTLVNYIKGLEGVRKVNQSQDVANTLTDLNKLISYVSGGIILILLCVAIFLISNTVTTGIAVRREEIAIMKLIGATDFLVRSPFVVEGILIGLIGSAIPLGLLSVMYGKICAYIANKFSFIGNMMTFIPTKEIFSTLVPVALILGVGIGFLGSRFTIRKHLRV</sequence>
<dbReference type="PANTHER" id="PTHR47755:SF1">
    <property type="entry name" value="CELL DIVISION PROTEIN FTSX"/>
    <property type="match status" value="1"/>
</dbReference>
<dbReference type="GO" id="GO:0005886">
    <property type="term" value="C:plasma membrane"/>
    <property type="evidence" value="ECO:0007669"/>
    <property type="project" value="UniProtKB-SubCell"/>
</dbReference>
<evidence type="ECO:0000256" key="7">
    <source>
        <dbReference type="ARBA" id="ARBA00022989"/>
    </source>
</evidence>
<comment type="similarity">
    <text evidence="2 10">Belongs to the ABC-4 integral membrane protein family. FtsX subfamily.</text>
</comment>
<keyword evidence="17" id="KW-1185">Reference proteome</keyword>
<dbReference type="InterPro" id="IPR058204">
    <property type="entry name" value="FtsX_firmicutes-type"/>
</dbReference>
<feature type="transmembrane region" description="Helical" evidence="11">
    <location>
        <begin position="272"/>
        <end position="291"/>
    </location>
</feature>
<evidence type="ECO:0000313" key="16">
    <source>
        <dbReference type="EMBL" id="TYL60370.1"/>
    </source>
</evidence>
<reference evidence="15" key="5">
    <citation type="submission" date="2021-10" db="EMBL/GenBank/DDBJ databases">
        <title>Collection of gut derived symbiotic bacterial strains cultured from healthy donors.</title>
        <authorList>
            <person name="Lin H."/>
            <person name="Littmann E."/>
            <person name="Kohout C."/>
            <person name="Pamer E.G."/>
        </authorList>
    </citation>
    <scope>NUCLEOTIDE SEQUENCE</scope>
    <source>
        <strain evidence="15">DFI.7.28A</strain>
    </source>
</reference>
<dbReference type="RefSeq" id="WP_055061146.1">
    <property type="nucleotide sequence ID" value="NZ_CVRQ01000009.1"/>
</dbReference>
<dbReference type="InterPro" id="IPR003838">
    <property type="entry name" value="ABC3_permease_C"/>
</dbReference>
<evidence type="ECO:0000313" key="15">
    <source>
        <dbReference type="EMBL" id="MCB6960989.1"/>
    </source>
</evidence>
<evidence type="ECO:0000313" key="14">
    <source>
        <dbReference type="EMBL" id="CRL33918.1"/>
    </source>
</evidence>
<feature type="domain" description="FtsX extracellular" evidence="13">
    <location>
        <begin position="59"/>
        <end position="155"/>
    </location>
</feature>
<dbReference type="PANTHER" id="PTHR47755">
    <property type="entry name" value="CELL DIVISION PROTEIN FTSX"/>
    <property type="match status" value="1"/>
</dbReference>
<evidence type="ECO:0000256" key="11">
    <source>
        <dbReference type="SAM" id="Phobius"/>
    </source>
</evidence>
<keyword evidence="4 10" id="KW-1003">Cell membrane</keyword>
<dbReference type="PROSITE" id="PS51257">
    <property type="entry name" value="PROKAR_LIPOPROTEIN"/>
    <property type="match status" value="1"/>
</dbReference>
<evidence type="ECO:0000313" key="18">
    <source>
        <dbReference type="Proteomes" id="UP000324327"/>
    </source>
</evidence>
<keyword evidence="5 10" id="KW-0132">Cell division</keyword>
<dbReference type="InterPro" id="IPR040690">
    <property type="entry name" value="FtsX_ECD"/>
</dbReference>
<evidence type="ECO:0000256" key="6">
    <source>
        <dbReference type="ARBA" id="ARBA00022692"/>
    </source>
</evidence>
<dbReference type="EMBL" id="VSTF01000005">
    <property type="protein sequence ID" value="TYL60370.1"/>
    <property type="molecule type" value="Genomic_DNA"/>
</dbReference>
<evidence type="ECO:0000256" key="4">
    <source>
        <dbReference type="ARBA" id="ARBA00022475"/>
    </source>
</evidence>
<evidence type="ECO:0000313" key="17">
    <source>
        <dbReference type="Proteomes" id="UP000049472"/>
    </source>
</evidence>
<dbReference type="EMBL" id="CVRQ01000009">
    <property type="protein sequence ID" value="CRL33918.1"/>
    <property type="molecule type" value="Genomic_DNA"/>
</dbReference>
<evidence type="ECO:0000256" key="8">
    <source>
        <dbReference type="ARBA" id="ARBA00023136"/>
    </source>
</evidence>
<name>A0A0M6WFQ7_9FIRM</name>